<name>A0A512BF72_9BACT</name>
<dbReference type="PANTHER" id="PTHR42663:SF6">
    <property type="entry name" value="HYDROLASE C777.06C-RELATED"/>
    <property type="match status" value="1"/>
</dbReference>
<dbReference type="GO" id="GO:0016787">
    <property type="term" value="F:hydrolase activity"/>
    <property type="evidence" value="ECO:0007669"/>
    <property type="project" value="UniProtKB-KW"/>
</dbReference>
<evidence type="ECO:0000313" key="3">
    <source>
        <dbReference type="Proteomes" id="UP000321513"/>
    </source>
</evidence>
<dbReference type="Proteomes" id="UP000321513">
    <property type="component" value="Unassembled WGS sequence"/>
</dbReference>
<evidence type="ECO:0000313" key="2">
    <source>
        <dbReference type="EMBL" id="GEO10621.1"/>
    </source>
</evidence>
<dbReference type="AlphaFoldDB" id="A0A512BF72"/>
<dbReference type="Pfam" id="PF12706">
    <property type="entry name" value="Lactamase_B_2"/>
    <property type="match status" value="1"/>
</dbReference>
<keyword evidence="2" id="KW-0378">Hydrolase</keyword>
<dbReference type="SUPFAM" id="SSF56281">
    <property type="entry name" value="Metallo-hydrolase/oxidoreductase"/>
    <property type="match status" value="1"/>
</dbReference>
<dbReference type="InterPro" id="IPR036866">
    <property type="entry name" value="RibonucZ/Hydroxyglut_hydro"/>
</dbReference>
<dbReference type="EMBL" id="BJYT01000012">
    <property type="protein sequence ID" value="GEO10621.1"/>
    <property type="molecule type" value="Genomic_DNA"/>
</dbReference>
<reference evidence="2 3" key="1">
    <citation type="submission" date="2019-07" db="EMBL/GenBank/DDBJ databases">
        <title>Whole genome shotgun sequence of Segetibacter aerophilus NBRC 106135.</title>
        <authorList>
            <person name="Hosoyama A."/>
            <person name="Uohara A."/>
            <person name="Ohji S."/>
            <person name="Ichikawa N."/>
        </authorList>
    </citation>
    <scope>NUCLEOTIDE SEQUENCE [LARGE SCALE GENOMIC DNA]</scope>
    <source>
        <strain evidence="2 3">NBRC 106135</strain>
    </source>
</reference>
<dbReference type="Gene3D" id="3.60.15.10">
    <property type="entry name" value="Ribonuclease Z/Hydroxyacylglutathione hydrolase-like"/>
    <property type="match status" value="1"/>
</dbReference>
<dbReference type="InterPro" id="IPR001279">
    <property type="entry name" value="Metallo-B-lactamas"/>
</dbReference>
<dbReference type="PANTHER" id="PTHR42663">
    <property type="entry name" value="HYDROLASE C777.06C-RELATED-RELATED"/>
    <property type="match status" value="1"/>
</dbReference>
<sequence length="258" mass="29014">MAYPSLTITFLGTGTSSGVPMIACGCEVCTSDDVKDTRLRSSIMVQSSTTTIIIDATPDFRYQMLREKVKKIDGLLITHPHKDHVAGIDDTRAFQFFNKRATDVFANKMTLEGVKKEIPYAFQQLAYPGVPKVNLHEITLEPFIIGDIPIIPILVWHHKMPVYGFRFGKFTYITDANAIDEQEQTKIKGSEIVVLNALRNETHISHFSLKEAIALVQQLNIPTAYFTHISHQLGLDKEVNSKLPKGMFLAFDTLQLFV</sequence>
<feature type="domain" description="Metallo-beta-lactamase" evidence="1">
    <location>
        <begin position="50"/>
        <end position="229"/>
    </location>
</feature>
<comment type="caution">
    <text evidence="2">The sequence shown here is derived from an EMBL/GenBank/DDBJ whole genome shotgun (WGS) entry which is preliminary data.</text>
</comment>
<evidence type="ECO:0000259" key="1">
    <source>
        <dbReference type="Pfam" id="PF12706"/>
    </source>
</evidence>
<keyword evidence="3" id="KW-1185">Reference proteome</keyword>
<protein>
    <submittedName>
        <fullName evidence="2">Hydrolase</fullName>
    </submittedName>
</protein>
<organism evidence="2 3">
    <name type="scientific">Segetibacter aerophilus</name>
    <dbReference type="NCBI Taxonomy" id="670293"/>
    <lineage>
        <taxon>Bacteria</taxon>
        <taxon>Pseudomonadati</taxon>
        <taxon>Bacteroidota</taxon>
        <taxon>Chitinophagia</taxon>
        <taxon>Chitinophagales</taxon>
        <taxon>Chitinophagaceae</taxon>
        <taxon>Segetibacter</taxon>
    </lineage>
</organism>
<accession>A0A512BF72</accession>
<proteinExistence type="predicted"/>
<gene>
    <name evidence="2" type="ORF">SAE01_31170</name>
</gene>
<dbReference type="RefSeq" id="WP_147204740.1">
    <property type="nucleotide sequence ID" value="NZ_BJYT01000012.1"/>
</dbReference>
<dbReference type="CDD" id="cd16279">
    <property type="entry name" value="metallo-hydrolase-like_MBL-fold"/>
    <property type="match status" value="1"/>
</dbReference>
<dbReference type="OrthoDB" id="9781189at2"/>